<reference evidence="1" key="1">
    <citation type="submission" date="2020-07" db="EMBL/GenBank/DDBJ databases">
        <title>A long reads based de novo assembly of the rainbow trout Arlee double haploid line genome.</title>
        <authorList>
            <person name="Gao G."/>
            <person name="Palti Y."/>
        </authorList>
    </citation>
    <scope>NUCLEOTIDE SEQUENCE [LARGE SCALE GENOMIC DNA]</scope>
</reference>
<dbReference type="Gene3D" id="3.80.10.10">
    <property type="entry name" value="Ribonuclease Inhibitor"/>
    <property type="match status" value="1"/>
</dbReference>
<evidence type="ECO:0000313" key="1">
    <source>
        <dbReference type="Ensembl" id="ENSOMYP00000054608.2"/>
    </source>
</evidence>
<protein>
    <submittedName>
        <fullName evidence="1">Uncharacterized protein</fullName>
    </submittedName>
</protein>
<sequence>AQVCLSLDSFCSMQPDVSRRLSWAPPLPQEMVDQILHKMDAQVVNNCLRRGCIHSNPLFEEAFCLVLCPHRLQELDASWVPGGLIGAHILSGLASNPECRVSLQRLTEWAPDGLGVPGGLEGAQVGFSSLLGLRTLNLAYTDLTDPFLEDLCTLTQLEGLDISSTLVTELSTLLWCRVTLRSLTARAEAAGHFPCQGDLHPQPALQAPGSL</sequence>
<accession>A0A8C7RJU3</accession>
<dbReference type="AlphaFoldDB" id="A0A8C7RJU3"/>
<reference evidence="1" key="2">
    <citation type="submission" date="2025-08" db="UniProtKB">
        <authorList>
            <consortium name="Ensembl"/>
        </authorList>
    </citation>
    <scope>IDENTIFICATION</scope>
</reference>
<dbReference type="InterPro" id="IPR032675">
    <property type="entry name" value="LRR_dom_sf"/>
</dbReference>
<organism evidence="1 2">
    <name type="scientific">Oncorhynchus mykiss</name>
    <name type="common">Rainbow trout</name>
    <name type="synonym">Salmo gairdneri</name>
    <dbReference type="NCBI Taxonomy" id="8022"/>
    <lineage>
        <taxon>Eukaryota</taxon>
        <taxon>Metazoa</taxon>
        <taxon>Chordata</taxon>
        <taxon>Craniata</taxon>
        <taxon>Vertebrata</taxon>
        <taxon>Euteleostomi</taxon>
        <taxon>Actinopterygii</taxon>
        <taxon>Neopterygii</taxon>
        <taxon>Teleostei</taxon>
        <taxon>Protacanthopterygii</taxon>
        <taxon>Salmoniformes</taxon>
        <taxon>Salmonidae</taxon>
        <taxon>Salmoninae</taxon>
        <taxon>Oncorhynchus</taxon>
    </lineage>
</organism>
<dbReference type="GeneTree" id="ENSGT00530000063187"/>
<proteinExistence type="predicted"/>
<name>A0A8C7RJU3_ONCMY</name>
<evidence type="ECO:0000313" key="2">
    <source>
        <dbReference type="Proteomes" id="UP000694395"/>
    </source>
</evidence>
<dbReference type="Ensembl" id="ENSOMYT00000059455.2">
    <property type="protein sequence ID" value="ENSOMYP00000054608.2"/>
    <property type="gene ID" value="ENSOMYG00000025123.2"/>
</dbReference>
<dbReference type="Proteomes" id="UP000694395">
    <property type="component" value="Chromosome 28"/>
</dbReference>
<keyword evidence="2" id="KW-1185">Reference proteome</keyword>
<reference evidence="1" key="3">
    <citation type="submission" date="2025-09" db="UniProtKB">
        <authorList>
            <consortium name="Ensembl"/>
        </authorList>
    </citation>
    <scope>IDENTIFICATION</scope>
</reference>
<dbReference type="SUPFAM" id="SSF52058">
    <property type="entry name" value="L domain-like"/>
    <property type="match status" value="1"/>
</dbReference>